<keyword evidence="4" id="KW-1133">Transmembrane helix</keyword>
<dbReference type="AlphaFoldDB" id="A0A9P0A690"/>
<protein>
    <recommendedName>
        <fullName evidence="2">Mitochondrial fission process protein 1</fullName>
    </recommendedName>
    <alternativeName>
        <fullName evidence="3">Mitochondrial 18 kDa protein</fullName>
    </alternativeName>
</protein>
<dbReference type="PANTHER" id="PTHR11001:SF2">
    <property type="entry name" value="MITOCHONDRIAL FISSION PROCESS PROTEIN 1"/>
    <property type="match status" value="1"/>
</dbReference>
<accession>A0A9P0A690</accession>
<evidence type="ECO:0000313" key="5">
    <source>
        <dbReference type="EMBL" id="CAH0384218.1"/>
    </source>
</evidence>
<evidence type="ECO:0000256" key="2">
    <source>
        <dbReference type="ARBA" id="ARBA00017835"/>
    </source>
</evidence>
<organism evidence="5 6">
    <name type="scientific">Bemisia tabaci</name>
    <name type="common">Sweetpotato whitefly</name>
    <name type="synonym">Aleurodes tabaci</name>
    <dbReference type="NCBI Taxonomy" id="7038"/>
    <lineage>
        <taxon>Eukaryota</taxon>
        <taxon>Metazoa</taxon>
        <taxon>Ecdysozoa</taxon>
        <taxon>Arthropoda</taxon>
        <taxon>Hexapoda</taxon>
        <taxon>Insecta</taxon>
        <taxon>Pterygota</taxon>
        <taxon>Neoptera</taxon>
        <taxon>Paraneoptera</taxon>
        <taxon>Hemiptera</taxon>
        <taxon>Sternorrhyncha</taxon>
        <taxon>Aleyrodoidea</taxon>
        <taxon>Aleyrodidae</taxon>
        <taxon>Aleyrodinae</taxon>
        <taxon>Bemisia</taxon>
    </lineage>
</organism>
<name>A0A9P0A690_BEMTA</name>
<evidence type="ECO:0000313" key="6">
    <source>
        <dbReference type="Proteomes" id="UP001152759"/>
    </source>
</evidence>
<evidence type="ECO:0000256" key="4">
    <source>
        <dbReference type="SAM" id="Phobius"/>
    </source>
</evidence>
<dbReference type="InterPro" id="IPR019560">
    <property type="entry name" value="Mitochondrial_18_kDa_protein"/>
</dbReference>
<sequence>MSSNAETEKDLFRDTPVRFLGYANEVGEAFRGIISNRAVNFTYGIASTYVAADAIHKATETHSNSTENGRIKKTFLVFCDVLLWQAFASVIIPGLLINRVCYAARYCLRNVQTKRVDKQYLVSAIGLATIPFIVQPIDRTVDHAMDTAVRPHLQRFHFDPEDAPD</sequence>
<dbReference type="Proteomes" id="UP001152759">
    <property type="component" value="Chromosome 2"/>
</dbReference>
<dbReference type="EMBL" id="OU963863">
    <property type="protein sequence ID" value="CAH0384218.1"/>
    <property type="molecule type" value="Genomic_DNA"/>
</dbReference>
<dbReference type="PANTHER" id="PTHR11001">
    <property type="entry name" value="MITOCHONDRIAL FISSION PROCESS PROTEIN 1"/>
    <property type="match status" value="1"/>
</dbReference>
<proteinExistence type="inferred from homology"/>
<dbReference type="Pfam" id="PF10558">
    <property type="entry name" value="MTP18"/>
    <property type="match status" value="1"/>
</dbReference>
<evidence type="ECO:0000256" key="1">
    <source>
        <dbReference type="ARBA" id="ARBA00009224"/>
    </source>
</evidence>
<reference evidence="5" key="1">
    <citation type="submission" date="2021-12" db="EMBL/GenBank/DDBJ databases">
        <authorList>
            <person name="King R."/>
        </authorList>
    </citation>
    <scope>NUCLEOTIDE SEQUENCE</scope>
</reference>
<comment type="similarity">
    <text evidence="1">Belongs to the MTFP1 family.</text>
</comment>
<dbReference type="GO" id="GO:0005739">
    <property type="term" value="C:mitochondrion"/>
    <property type="evidence" value="ECO:0007669"/>
    <property type="project" value="TreeGrafter"/>
</dbReference>
<feature type="transmembrane region" description="Helical" evidence="4">
    <location>
        <begin position="75"/>
        <end position="97"/>
    </location>
</feature>
<gene>
    <name evidence="5" type="ORF">BEMITA_LOCUS3581</name>
</gene>
<dbReference type="KEGG" id="btab:109030482"/>
<dbReference type="GO" id="GO:0000266">
    <property type="term" value="P:mitochondrial fission"/>
    <property type="evidence" value="ECO:0007669"/>
    <property type="project" value="TreeGrafter"/>
</dbReference>
<evidence type="ECO:0000256" key="3">
    <source>
        <dbReference type="ARBA" id="ARBA00029631"/>
    </source>
</evidence>
<keyword evidence="4" id="KW-0472">Membrane</keyword>
<keyword evidence="6" id="KW-1185">Reference proteome</keyword>
<keyword evidence="4" id="KW-0812">Transmembrane</keyword>